<comment type="subcellular location">
    <subcellularLocation>
        <location evidence="1">Membrane</location>
        <topology evidence="1">Multi-pass membrane protein</topology>
    </subcellularLocation>
</comment>
<evidence type="ECO:0000259" key="8">
    <source>
        <dbReference type="Pfam" id="PF13632"/>
    </source>
</evidence>
<dbReference type="InterPro" id="IPR001173">
    <property type="entry name" value="Glyco_trans_2-like"/>
</dbReference>
<evidence type="ECO:0000256" key="2">
    <source>
        <dbReference type="ARBA" id="ARBA00022676"/>
    </source>
</evidence>
<keyword evidence="2" id="KW-0328">Glycosyltransferase</keyword>
<accession>A0ABP0T825</accession>
<dbReference type="EMBL" id="OZ019893">
    <property type="protein sequence ID" value="CAK9189593.1"/>
    <property type="molecule type" value="Genomic_DNA"/>
</dbReference>
<feature type="transmembrane region" description="Helical" evidence="7">
    <location>
        <begin position="499"/>
        <end position="518"/>
    </location>
</feature>
<dbReference type="Proteomes" id="UP001497512">
    <property type="component" value="Chromosome 1"/>
</dbReference>
<evidence type="ECO:0000256" key="6">
    <source>
        <dbReference type="ARBA" id="ARBA00023136"/>
    </source>
</evidence>
<evidence type="ECO:0000256" key="1">
    <source>
        <dbReference type="ARBA" id="ARBA00004141"/>
    </source>
</evidence>
<feature type="transmembrane region" description="Helical" evidence="7">
    <location>
        <begin position="368"/>
        <end position="394"/>
    </location>
</feature>
<keyword evidence="5 7" id="KW-1133">Transmembrane helix</keyword>
<keyword evidence="10" id="KW-1185">Reference proteome</keyword>
<evidence type="ECO:0000256" key="3">
    <source>
        <dbReference type="ARBA" id="ARBA00022679"/>
    </source>
</evidence>
<keyword evidence="6 7" id="KW-0472">Membrane</keyword>
<feature type="transmembrane region" description="Helical" evidence="7">
    <location>
        <begin position="66"/>
        <end position="86"/>
    </location>
</feature>
<evidence type="ECO:0000313" key="9">
    <source>
        <dbReference type="EMBL" id="CAK9189593.1"/>
    </source>
</evidence>
<name>A0ABP0T825_9BRYO</name>
<evidence type="ECO:0000313" key="10">
    <source>
        <dbReference type="Proteomes" id="UP001497512"/>
    </source>
</evidence>
<dbReference type="Pfam" id="PF13632">
    <property type="entry name" value="Glyco_trans_2_3"/>
    <property type="match status" value="1"/>
</dbReference>
<dbReference type="SUPFAM" id="SSF53448">
    <property type="entry name" value="Nucleotide-diphospho-sugar transferases"/>
    <property type="match status" value="1"/>
</dbReference>
<dbReference type="Gene3D" id="3.90.550.10">
    <property type="entry name" value="Spore Coat Polysaccharide Biosynthesis Protein SpsA, Chain A"/>
    <property type="match status" value="1"/>
</dbReference>
<feature type="transmembrane region" description="Helical" evidence="7">
    <location>
        <begin position="27"/>
        <end position="46"/>
    </location>
</feature>
<keyword evidence="4 7" id="KW-0812">Transmembrane</keyword>
<keyword evidence="3" id="KW-0808">Transferase</keyword>
<protein>
    <recommendedName>
        <fullName evidence="8">Glycosyltransferase 2-like domain-containing protein</fullName>
    </recommendedName>
</protein>
<dbReference type="CDD" id="cd06421">
    <property type="entry name" value="CESA_CelA_like"/>
    <property type="match status" value="1"/>
</dbReference>
<feature type="transmembrane region" description="Helical" evidence="7">
    <location>
        <begin position="414"/>
        <end position="431"/>
    </location>
</feature>
<feature type="transmembrane region" description="Helical" evidence="7">
    <location>
        <begin position="530"/>
        <end position="555"/>
    </location>
</feature>
<feature type="transmembrane region" description="Helical" evidence="7">
    <location>
        <begin position="600"/>
        <end position="619"/>
    </location>
</feature>
<dbReference type="PANTHER" id="PTHR43867:SF2">
    <property type="entry name" value="CELLULOSE SYNTHASE CATALYTIC SUBUNIT A [UDP-FORMING]"/>
    <property type="match status" value="1"/>
</dbReference>
<dbReference type="PANTHER" id="PTHR43867">
    <property type="entry name" value="CELLULOSE SYNTHASE CATALYTIC SUBUNIT A [UDP-FORMING]"/>
    <property type="match status" value="1"/>
</dbReference>
<gene>
    <name evidence="9" type="ORF">CSSPTR1EN2_LOCUS244</name>
</gene>
<sequence length="636" mass="73099">MGWVIQRDVLKSYSDDDENVLYYRKMAMHLVTCFLFLAYIASTLNYLVCKFRLYIRYSRQTMASPWLLLLLACECLYFLTSLLSAIENLLPPSRRRTLQPLDIKDQHIKCPIVHILLPCCNEPTKIQTETIRAALSLDYAQDSFKVLVLDDGGQDELKAFCETLQADDGGQTLQYLRRTKLPGVPHHFKCGNLNYGLKHSVDSEYIVIVDADMILHPSFLRRMLPYLVDSPNVAFAQIPQCYYNLPAGDLLNSSCIMIYDKILPHRDSINMATCIGTGAVFRRSHLDSIGGFQPHSVSEDTNTSFMLLAQGFESVYVHERLQIGLAPWTFEAFLKQRIRWGRGAIQQMATWKTLFGPSSKLNWLQKVLVFWHTGFYMMPIINSLLQLLFFMMLALNLNLGVGRLHENLELVTDLSVGLITWRILWLVMWLGMARTTRTIDTIQARNREESYIWWMAPYLFVMLMKMINWNKSFVFRATGNIDMAGERSGKQPLGRFSQVKLHLVCVASVVAIVLFRVIHAKGRHADCVEWFRIIGLSVFLVTTSFHMLVPIMFLANPKSQLKQSDRESLLSYDARGVPQFVPELLTGRPQWSWSVLLYEAWSMTVLAFWVGVLCLSIAMKSHQQSVMGWCNMRNSF</sequence>
<reference evidence="9 10" key="1">
    <citation type="submission" date="2024-02" db="EMBL/GenBank/DDBJ databases">
        <authorList>
            <consortium name="ELIXIR-Norway"/>
            <consortium name="Elixir Norway"/>
        </authorList>
    </citation>
    <scope>NUCLEOTIDE SEQUENCE [LARGE SCALE GENOMIC DNA]</scope>
</reference>
<dbReference type="InterPro" id="IPR050321">
    <property type="entry name" value="Glycosyltr_2/OpgH_subfam"/>
</dbReference>
<evidence type="ECO:0000256" key="4">
    <source>
        <dbReference type="ARBA" id="ARBA00022692"/>
    </source>
</evidence>
<proteinExistence type="predicted"/>
<evidence type="ECO:0000256" key="5">
    <source>
        <dbReference type="ARBA" id="ARBA00022989"/>
    </source>
</evidence>
<dbReference type="InterPro" id="IPR029044">
    <property type="entry name" value="Nucleotide-diphossugar_trans"/>
</dbReference>
<evidence type="ECO:0000256" key="7">
    <source>
        <dbReference type="SAM" id="Phobius"/>
    </source>
</evidence>
<feature type="transmembrane region" description="Helical" evidence="7">
    <location>
        <begin position="451"/>
        <end position="469"/>
    </location>
</feature>
<organism evidence="9 10">
    <name type="scientific">Sphagnum troendelagicum</name>
    <dbReference type="NCBI Taxonomy" id="128251"/>
    <lineage>
        <taxon>Eukaryota</taxon>
        <taxon>Viridiplantae</taxon>
        <taxon>Streptophyta</taxon>
        <taxon>Embryophyta</taxon>
        <taxon>Bryophyta</taxon>
        <taxon>Sphagnophytina</taxon>
        <taxon>Sphagnopsida</taxon>
        <taxon>Sphagnales</taxon>
        <taxon>Sphagnaceae</taxon>
        <taxon>Sphagnum</taxon>
    </lineage>
</organism>
<feature type="domain" description="Glycosyltransferase 2-like" evidence="8">
    <location>
        <begin position="205"/>
        <end position="423"/>
    </location>
</feature>